<name>A0ABD6IFC1_MESHY</name>
<sequence>MNNKLSEELIYNNFLVKKYRKTSIFSSFFFINIFALSISASFNVAILKYKFSQTRSKQVNDFFSKIDYWIYWLIFLIFIFLIFLTIIYAYTQNKKRKKLIPILVQAIYLQVNGFEYKDSFLKENNLWEEYKKFKTKAFREYKLNYGIGIWSSWTSTICFWMLLFKYNVFFYENSPVANNPKYIPNYTPLRKNKIRHYLINCDFSNIYNDKTTLNNQNLQQQLNNYSNFKDYFLERSKKFFKSRDWSSQNVIICWFILVFTISQIVIIVLVDKFLNHSFEFTQIIIFGILLCAASCLWVYSDQNIFSRHWTEFIILNFQVKERYNPYIKTESKNMIDNFENLSVEEQIKMFELLMKYKINEVIYYEY</sequence>
<reference evidence="2 3" key="1">
    <citation type="submission" date="2018-07" db="EMBL/GenBank/DDBJ databases">
        <title>Genetic characterization of Mycoplasma hyopneumoniae, M. hyorhinis and M. flocculare isolates through whole genome sequencing analysis: comparative analysis of sequence types and putative genes involved in virulence.</title>
        <authorList>
            <person name="Fourour S."/>
            <person name="Lucas P."/>
            <person name="Touzain F."/>
            <person name="Tocqueville V."/>
            <person name="Kempf I."/>
            <person name="Marois-Crehan C."/>
        </authorList>
    </citation>
    <scope>NUCLEOTIDE SEQUENCE [LARGE SCALE GENOMIC DNA]</scope>
    <source>
        <strain evidence="2 3">MHR389</strain>
    </source>
</reference>
<dbReference type="EMBL" id="QQQW01000027">
    <property type="protein sequence ID" value="MXR43995.1"/>
    <property type="molecule type" value="Genomic_DNA"/>
</dbReference>
<accession>A0ABD6IFC1</accession>
<feature type="transmembrane region" description="Helical" evidence="1">
    <location>
        <begin position="282"/>
        <end position="300"/>
    </location>
</feature>
<dbReference type="RefSeq" id="WP_160586234.1">
    <property type="nucleotide sequence ID" value="NZ_QQQV01000025.1"/>
</dbReference>
<evidence type="ECO:0000313" key="3">
    <source>
        <dbReference type="Proteomes" id="UP001193384"/>
    </source>
</evidence>
<dbReference type="AlphaFoldDB" id="A0ABD6IFC1"/>
<keyword evidence="1" id="KW-0472">Membrane</keyword>
<dbReference type="Proteomes" id="UP001193384">
    <property type="component" value="Unassembled WGS sequence"/>
</dbReference>
<evidence type="ECO:0000313" key="2">
    <source>
        <dbReference type="EMBL" id="MXR43995.1"/>
    </source>
</evidence>
<feature type="transmembrane region" description="Helical" evidence="1">
    <location>
        <begin position="69"/>
        <end position="90"/>
    </location>
</feature>
<gene>
    <name evidence="2" type="ORF">DR101_03550</name>
</gene>
<keyword evidence="1" id="KW-0812">Transmembrane</keyword>
<protein>
    <submittedName>
        <fullName evidence="2">Uncharacterized protein</fullName>
    </submittedName>
</protein>
<organism evidence="2 3">
    <name type="scientific">Mesomycoplasma hyorhinis</name>
    <name type="common">Mycoplasma hyorhinis</name>
    <dbReference type="NCBI Taxonomy" id="2100"/>
    <lineage>
        <taxon>Bacteria</taxon>
        <taxon>Bacillati</taxon>
        <taxon>Mycoplasmatota</taxon>
        <taxon>Mycoplasmoidales</taxon>
        <taxon>Metamycoplasmataceae</taxon>
        <taxon>Mesomycoplasma</taxon>
    </lineage>
</organism>
<feature type="transmembrane region" description="Helical" evidence="1">
    <location>
        <begin position="143"/>
        <end position="163"/>
    </location>
</feature>
<feature type="transmembrane region" description="Helical" evidence="1">
    <location>
        <begin position="24"/>
        <end position="49"/>
    </location>
</feature>
<keyword evidence="1" id="KW-1133">Transmembrane helix</keyword>
<feature type="transmembrane region" description="Helical" evidence="1">
    <location>
        <begin position="249"/>
        <end position="270"/>
    </location>
</feature>
<proteinExistence type="predicted"/>
<evidence type="ECO:0000256" key="1">
    <source>
        <dbReference type="SAM" id="Phobius"/>
    </source>
</evidence>
<comment type="caution">
    <text evidence="2">The sequence shown here is derived from an EMBL/GenBank/DDBJ whole genome shotgun (WGS) entry which is preliminary data.</text>
</comment>